<organism evidence="1 2">
    <name type="scientific">Actinoplanes lutulentus</name>
    <dbReference type="NCBI Taxonomy" id="1287878"/>
    <lineage>
        <taxon>Bacteria</taxon>
        <taxon>Bacillati</taxon>
        <taxon>Actinomycetota</taxon>
        <taxon>Actinomycetes</taxon>
        <taxon>Micromonosporales</taxon>
        <taxon>Micromonosporaceae</taxon>
        <taxon>Actinoplanes</taxon>
    </lineage>
</organism>
<accession>A0A327ZA22</accession>
<name>A0A327ZA22_9ACTN</name>
<protein>
    <submittedName>
        <fullName evidence="1">Uncharacterized protein</fullName>
    </submittedName>
</protein>
<sequence length="246" mass="27852">MNVLITPVTIWAVLMLLSLPALLMLASTRAIVDPRQTALDTFGFLRRRHEERERRQNEAVTAERYAGEVAVAADRATVAAQRWHESWQQAEENASLAWQRWQDAEQQVARARAAAAFRPAWSLRTPSEYAERERFLLRTVDTAVARGDLPGDALTTIAFDARLHPVEQEFAITRAVAAYRQQVCRDAQAAEKTAWHDAELALATRDSLRFEAGEALAQAAVLTRYLPRRDSQVAPVRERRWVQQPA</sequence>
<dbReference type="RefSeq" id="WP_111650579.1">
    <property type="nucleotide sequence ID" value="NZ_JACHWI010000006.1"/>
</dbReference>
<dbReference type="AlphaFoldDB" id="A0A327ZA22"/>
<dbReference type="OrthoDB" id="3297285at2"/>
<dbReference type="Proteomes" id="UP000249341">
    <property type="component" value="Unassembled WGS sequence"/>
</dbReference>
<comment type="caution">
    <text evidence="1">The sequence shown here is derived from an EMBL/GenBank/DDBJ whole genome shotgun (WGS) entry which is preliminary data.</text>
</comment>
<evidence type="ECO:0000313" key="1">
    <source>
        <dbReference type="EMBL" id="RAK35544.1"/>
    </source>
</evidence>
<evidence type="ECO:0000313" key="2">
    <source>
        <dbReference type="Proteomes" id="UP000249341"/>
    </source>
</evidence>
<gene>
    <name evidence="1" type="ORF">B0I29_10917</name>
</gene>
<keyword evidence="2" id="KW-1185">Reference proteome</keyword>
<dbReference type="EMBL" id="QLMJ01000009">
    <property type="protein sequence ID" value="RAK35544.1"/>
    <property type="molecule type" value="Genomic_DNA"/>
</dbReference>
<proteinExistence type="predicted"/>
<reference evidence="1 2" key="1">
    <citation type="submission" date="2018-06" db="EMBL/GenBank/DDBJ databases">
        <title>Genomic Encyclopedia of Type Strains, Phase III (KMG-III): the genomes of soil and plant-associated and newly described type strains.</title>
        <authorList>
            <person name="Whitman W."/>
        </authorList>
    </citation>
    <scope>NUCLEOTIDE SEQUENCE [LARGE SCALE GENOMIC DNA]</scope>
    <source>
        <strain evidence="1 2">CGMCC 4.7090</strain>
    </source>
</reference>